<dbReference type="InterPro" id="IPR036282">
    <property type="entry name" value="Glutathione-S-Trfase_C_sf"/>
</dbReference>
<keyword evidence="3" id="KW-1185">Reference proteome</keyword>
<dbReference type="EMBL" id="JWZX01001334">
    <property type="protein sequence ID" value="KOO34071.1"/>
    <property type="molecule type" value="Genomic_DNA"/>
</dbReference>
<dbReference type="Proteomes" id="UP000037460">
    <property type="component" value="Unassembled WGS sequence"/>
</dbReference>
<protein>
    <submittedName>
        <fullName evidence="2">Glutaredoxin 2</fullName>
    </submittedName>
</protein>
<dbReference type="Gene3D" id="3.40.30.10">
    <property type="entry name" value="Glutaredoxin"/>
    <property type="match status" value="1"/>
</dbReference>
<organism evidence="2 3">
    <name type="scientific">Chrysochromulina tobinii</name>
    <dbReference type="NCBI Taxonomy" id="1460289"/>
    <lineage>
        <taxon>Eukaryota</taxon>
        <taxon>Haptista</taxon>
        <taxon>Haptophyta</taxon>
        <taxon>Prymnesiophyceae</taxon>
        <taxon>Prymnesiales</taxon>
        <taxon>Chrysochromulinaceae</taxon>
        <taxon>Chrysochromulina</taxon>
    </lineage>
</organism>
<gene>
    <name evidence="2" type="ORF">Ctob_005524</name>
</gene>
<proteinExistence type="predicted"/>
<reference evidence="3" key="1">
    <citation type="journal article" date="2015" name="PLoS Genet.">
        <title>Genome Sequence and Transcriptome Analyses of Chrysochromulina tobin: Metabolic Tools for Enhanced Algal Fitness in the Prominent Order Prymnesiales (Haptophyceae).</title>
        <authorList>
            <person name="Hovde B.T."/>
            <person name="Deodato C.R."/>
            <person name="Hunsperger H.M."/>
            <person name="Ryken S.A."/>
            <person name="Yost W."/>
            <person name="Jha R.K."/>
            <person name="Patterson J."/>
            <person name="Monnat R.J. Jr."/>
            <person name="Barlow S.B."/>
            <person name="Starkenburg S.R."/>
            <person name="Cattolico R.A."/>
        </authorList>
    </citation>
    <scope>NUCLEOTIDE SEQUENCE</scope>
    <source>
        <strain evidence="3">CCMP291</strain>
    </source>
</reference>
<evidence type="ECO:0000313" key="3">
    <source>
        <dbReference type="Proteomes" id="UP000037460"/>
    </source>
</evidence>
<dbReference type="Gene3D" id="1.20.1050.10">
    <property type="match status" value="1"/>
</dbReference>
<evidence type="ECO:0000259" key="1">
    <source>
        <dbReference type="Pfam" id="PF04399"/>
    </source>
</evidence>
<dbReference type="OrthoDB" id="1738954at2759"/>
<sequence length="214" mass="24246">MGVKGIKHKLIFMGNDDKDTPTKLVGKKIAPIWVDEDGPMPESLDIIAKMDKEGTIAPASGRTDLKAWQKSVETMCRMLQRPRYVMVPLPEFMQKAGRDAFVNNHQMPPFEKEQWKGNPDMPLGLKYEKYAEAFAESAELIPQLNKKLLELDIMIYSKEACTEGIGFSYDDIDLWARLRSLTLIKGLAIPAKTRAYLDYFAKKGDVPLYDVMAV</sequence>
<dbReference type="InterPro" id="IPR007494">
    <property type="entry name" value="Glutaredoxin2_C"/>
</dbReference>
<evidence type="ECO:0000313" key="2">
    <source>
        <dbReference type="EMBL" id="KOO34071.1"/>
    </source>
</evidence>
<dbReference type="Pfam" id="PF04399">
    <property type="entry name" value="Glutaredoxin2_C"/>
    <property type="match status" value="1"/>
</dbReference>
<dbReference type="AlphaFoldDB" id="A0A0M0K5D6"/>
<comment type="caution">
    <text evidence="2">The sequence shown here is derived from an EMBL/GenBank/DDBJ whole genome shotgun (WGS) entry which is preliminary data.</text>
</comment>
<feature type="domain" description="Glutaredoxin 2 C-terminal" evidence="1">
    <location>
        <begin position="128"/>
        <end position="213"/>
    </location>
</feature>
<name>A0A0M0K5D6_9EUKA</name>
<accession>A0A0M0K5D6</accession>
<dbReference type="SUPFAM" id="SSF47616">
    <property type="entry name" value="GST C-terminal domain-like"/>
    <property type="match status" value="1"/>
</dbReference>